<protein>
    <recommendedName>
        <fullName evidence="3">DUF726 domain-containing protein</fullName>
    </recommendedName>
</protein>
<reference evidence="1 2" key="1">
    <citation type="submission" date="2018-08" db="EMBL/GenBank/DDBJ databases">
        <title>Recombination of ecologically and evolutionarily significant loci maintains genetic cohesion in the Pseudomonas syringae species complex.</title>
        <authorList>
            <person name="Dillon M."/>
            <person name="Thakur S."/>
            <person name="Almeida R.N.D."/>
            <person name="Weir B.S."/>
            <person name="Guttman D.S."/>
        </authorList>
    </citation>
    <scope>NUCLEOTIDE SEQUENCE [LARGE SCALE GENOMIC DNA]</scope>
    <source>
        <strain evidence="1 2">88_10</strain>
    </source>
</reference>
<sequence>MENHFKFLTLPKTSGEVANVFIHGYSSGHDLDDRRMLASSIPAALRHSVNILAFWPSSHFTQMDNRSRGLLMAAARVHPLAGAAALAGDRVVHFARIRNRARDMGKVLLTQLDRYLFEHHPQVKRVNLIGHSLGGRLLV</sequence>
<organism evidence="1 2">
    <name type="scientific">Pseudomonas syringae pv. maculicola</name>
    <dbReference type="NCBI Taxonomy" id="59511"/>
    <lineage>
        <taxon>Bacteria</taxon>
        <taxon>Pseudomonadati</taxon>
        <taxon>Pseudomonadota</taxon>
        <taxon>Gammaproteobacteria</taxon>
        <taxon>Pseudomonadales</taxon>
        <taxon>Pseudomonadaceae</taxon>
        <taxon>Pseudomonas</taxon>
    </lineage>
</organism>
<dbReference type="InterPro" id="IPR015422">
    <property type="entry name" value="PyrdxlP-dep_Trfase_small"/>
</dbReference>
<evidence type="ECO:0000313" key="1">
    <source>
        <dbReference type="EMBL" id="RML71723.1"/>
    </source>
</evidence>
<evidence type="ECO:0008006" key="3">
    <source>
        <dbReference type="Google" id="ProtNLM"/>
    </source>
</evidence>
<gene>
    <name evidence="1" type="ORF">APX70_08393</name>
</gene>
<proteinExistence type="predicted"/>
<dbReference type="EMBL" id="RBNL01002471">
    <property type="protein sequence ID" value="RML71723.1"/>
    <property type="molecule type" value="Genomic_DNA"/>
</dbReference>
<dbReference type="Proteomes" id="UP000282378">
    <property type="component" value="Unassembled WGS sequence"/>
</dbReference>
<feature type="non-terminal residue" evidence="1">
    <location>
        <position position="139"/>
    </location>
</feature>
<dbReference type="Gene3D" id="3.90.1150.10">
    <property type="entry name" value="Aspartate Aminotransferase, domain 1"/>
    <property type="match status" value="1"/>
</dbReference>
<evidence type="ECO:0000313" key="2">
    <source>
        <dbReference type="Proteomes" id="UP000282378"/>
    </source>
</evidence>
<comment type="caution">
    <text evidence="1">The sequence shown here is derived from an EMBL/GenBank/DDBJ whole genome shotgun (WGS) entry which is preliminary data.</text>
</comment>
<dbReference type="AlphaFoldDB" id="A0A3M2Y6T0"/>
<accession>A0A3M2Y6T0</accession>
<name>A0A3M2Y6T0_PSEYM</name>